<dbReference type="GO" id="GO:0005829">
    <property type="term" value="C:cytosol"/>
    <property type="evidence" value="ECO:0007669"/>
    <property type="project" value="TreeGrafter"/>
</dbReference>
<dbReference type="RefSeq" id="WP_172432223.1">
    <property type="nucleotide sequence ID" value="NZ_AP022642.1"/>
</dbReference>
<sequence>MLPTMKRLFNALHALAGRPRVPSKGPLWDRYAAGNQRLAKSIARRSAAERLKDQREQAPEASRLLRSLAPLIIQGANGLEIQEHLLNAYLERGWRPMLVGYHGYPAAVPVSVNYGVGGVIPTDKPIPESALVKVELIAGTPVSHLAQTWTFAGRNATPLQLFMLDKARLALRKGIEPVRHGARIDTIGDAISKVLDENDLFPIRELCGYTMGAQRVEEPQILGYGLRGIPSRGTCMEAGQVLNIQVLAQRAQVRTRVRGEEGFQYYTGDRGDAVVLSVMVEVTETGHRLLTEFVD</sequence>
<gene>
    <name evidence="2" type="ORF">PtoMrB4_00370</name>
</gene>
<dbReference type="InterPro" id="IPR036005">
    <property type="entry name" value="Creatinase/aminopeptidase-like"/>
</dbReference>
<keyword evidence="2" id="KW-0031">Aminopeptidase</keyword>
<dbReference type="PANTHER" id="PTHR43330:SF27">
    <property type="entry name" value="METHIONINE AMINOPEPTIDASE"/>
    <property type="match status" value="1"/>
</dbReference>
<keyword evidence="2" id="KW-0645">Protease</keyword>
<dbReference type="Pfam" id="PF00557">
    <property type="entry name" value="Peptidase_M24"/>
    <property type="match status" value="1"/>
</dbReference>
<evidence type="ECO:0000313" key="3">
    <source>
        <dbReference type="Proteomes" id="UP000501237"/>
    </source>
</evidence>
<reference evidence="2 3" key="1">
    <citation type="journal article" date="2020" name="Microbiol. Resour. Announc.">
        <title>Complete genome sequence of Pseudomonas otitidis strain MrB4, isolated from Lake Biwa in Japan.</title>
        <authorList>
            <person name="Miyazaki K."/>
            <person name="Hase E."/>
            <person name="Maruya T."/>
        </authorList>
    </citation>
    <scope>NUCLEOTIDE SEQUENCE [LARGE SCALE GENOMIC DNA]</scope>
    <source>
        <strain evidence="2 3">MrB4</strain>
    </source>
</reference>
<dbReference type="Proteomes" id="UP000501237">
    <property type="component" value="Chromosome"/>
</dbReference>
<dbReference type="PANTHER" id="PTHR43330">
    <property type="entry name" value="METHIONINE AMINOPEPTIDASE"/>
    <property type="match status" value="1"/>
</dbReference>
<dbReference type="SUPFAM" id="SSF55920">
    <property type="entry name" value="Creatinase/aminopeptidase"/>
    <property type="match status" value="1"/>
</dbReference>
<keyword evidence="2" id="KW-0378">Hydrolase</keyword>
<feature type="domain" description="Peptidase M24" evidence="1">
    <location>
        <begin position="63"/>
        <end position="284"/>
    </location>
</feature>
<evidence type="ECO:0000313" key="2">
    <source>
        <dbReference type="EMBL" id="BCA26060.1"/>
    </source>
</evidence>
<protein>
    <submittedName>
        <fullName evidence="2">Methionine aminopeptidase</fullName>
    </submittedName>
</protein>
<evidence type="ECO:0000259" key="1">
    <source>
        <dbReference type="Pfam" id="PF00557"/>
    </source>
</evidence>
<dbReference type="AlphaFoldDB" id="A0A679GEM1"/>
<dbReference type="EMBL" id="AP022642">
    <property type="protein sequence ID" value="BCA26060.1"/>
    <property type="molecule type" value="Genomic_DNA"/>
</dbReference>
<dbReference type="GO" id="GO:0070006">
    <property type="term" value="F:metalloaminopeptidase activity"/>
    <property type="evidence" value="ECO:0007669"/>
    <property type="project" value="TreeGrafter"/>
</dbReference>
<dbReference type="GeneID" id="57395245"/>
<dbReference type="Gene3D" id="3.90.230.10">
    <property type="entry name" value="Creatinase/methionine aminopeptidase superfamily"/>
    <property type="match status" value="1"/>
</dbReference>
<dbReference type="InterPro" id="IPR000994">
    <property type="entry name" value="Pept_M24"/>
</dbReference>
<proteinExistence type="predicted"/>
<accession>A0A679GEM1</accession>
<organism evidence="2 3">
    <name type="scientific">Metapseudomonas otitidis</name>
    <dbReference type="NCBI Taxonomy" id="319939"/>
    <lineage>
        <taxon>Bacteria</taxon>
        <taxon>Pseudomonadati</taxon>
        <taxon>Pseudomonadota</taxon>
        <taxon>Gammaproteobacteria</taxon>
        <taxon>Pseudomonadales</taxon>
        <taxon>Pseudomonadaceae</taxon>
        <taxon>Metapseudomonas</taxon>
    </lineage>
</organism>
<name>A0A679GEM1_9GAMM</name>
<dbReference type="KEGG" id="poj:PtoMrB4_00370"/>